<keyword evidence="6" id="KW-0808">Transferase</keyword>
<feature type="coiled-coil region" evidence="12">
    <location>
        <begin position="625"/>
        <end position="673"/>
    </location>
</feature>
<dbReference type="Proteomes" id="UP001378188">
    <property type="component" value="Unassembled WGS sequence"/>
</dbReference>
<dbReference type="Pfam" id="PF02518">
    <property type="entry name" value="HATPase_c"/>
    <property type="match status" value="1"/>
</dbReference>
<evidence type="ECO:0000256" key="6">
    <source>
        <dbReference type="ARBA" id="ARBA00022679"/>
    </source>
</evidence>
<keyword evidence="11 13" id="KW-0472">Membrane</keyword>
<keyword evidence="7 13" id="KW-0812">Transmembrane</keyword>
<dbReference type="Gene3D" id="3.30.565.10">
    <property type="entry name" value="Histidine kinase-like ATPase, C-terminal domain"/>
    <property type="match status" value="1"/>
</dbReference>
<keyword evidence="5" id="KW-0597">Phosphoprotein</keyword>
<comment type="catalytic activity">
    <reaction evidence="1">
        <text>ATP + protein L-histidine = ADP + protein N-phospho-L-histidine.</text>
        <dbReference type="EC" id="2.7.13.3"/>
    </reaction>
</comment>
<keyword evidence="10" id="KW-0902">Two-component regulatory system</keyword>
<accession>A0AAW9RFS9</accession>
<dbReference type="GO" id="GO:0016020">
    <property type="term" value="C:membrane"/>
    <property type="evidence" value="ECO:0007669"/>
    <property type="project" value="UniProtKB-SubCell"/>
</dbReference>
<dbReference type="GO" id="GO:0000155">
    <property type="term" value="F:phosphorelay sensor kinase activity"/>
    <property type="evidence" value="ECO:0007669"/>
    <property type="project" value="InterPro"/>
</dbReference>
<feature type="transmembrane region" description="Helical" evidence="13">
    <location>
        <begin position="117"/>
        <end position="137"/>
    </location>
</feature>
<evidence type="ECO:0000256" key="7">
    <source>
        <dbReference type="ARBA" id="ARBA00022692"/>
    </source>
</evidence>
<evidence type="ECO:0000259" key="14">
    <source>
        <dbReference type="PROSITE" id="PS50109"/>
    </source>
</evidence>
<feature type="domain" description="Histidine kinase" evidence="14">
    <location>
        <begin position="673"/>
        <end position="890"/>
    </location>
</feature>
<gene>
    <name evidence="15" type="ORF">V3328_14055</name>
</gene>
<keyword evidence="12" id="KW-0175">Coiled coil</keyword>
<dbReference type="GO" id="GO:0022857">
    <property type="term" value="F:transmembrane transporter activity"/>
    <property type="evidence" value="ECO:0007669"/>
    <property type="project" value="InterPro"/>
</dbReference>
<evidence type="ECO:0000256" key="4">
    <source>
        <dbReference type="ARBA" id="ARBA00012438"/>
    </source>
</evidence>
<evidence type="ECO:0000256" key="13">
    <source>
        <dbReference type="SAM" id="Phobius"/>
    </source>
</evidence>
<feature type="transmembrane region" description="Helical" evidence="13">
    <location>
        <begin position="434"/>
        <end position="453"/>
    </location>
</feature>
<dbReference type="PROSITE" id="PS50109">
    <property type="entry name" value="HIS_KIN"/>
    <property type="match status" value="1"/>
</dbReference>
<dbReference type="EC" id="2.7.13.3" evidence="4"/>
<feature type="transmembrane region" description="Helical" evidence="13">
    <location>
        <begin position="157"/>
        <end position="176"/>
    </location>
</feature>
<dbReference type="InterPro" id="IPR005467">
    <property type="entry name" value="His_kinase_dom"/>
</dbReference>
<feature type="transmembrane region" description="Helical" evidence="13">
    <location>
        <begin position="378"/>
        <end position="395"/>
    </location>
</feature>
<dbReference type="InterPro" id="IPR036097">
    <property type="entry name" value="HisK_dim/P_sf"/>
</dbReference>
<feature type="transmembrane region" description="Helical" evidence="13">
    <location>
        <begin position="6"/>
        <end position="25"/>
    </location>
</feature>
<feature type="transmembrane region" description="Helical" evidence="13">
    <location>
        <begin position="37"/>
        <end position="59"/>
    </location>
</feature>
<evidence type="ECO:0000256" key="3">
    <source>
        <dbReference type="ARBA" id="ARBA00006434"/>
    </source>
</evidence>
<name>A0AAW9RFS9_9HYPH</name>
<feature type="transmembrane region" description="Helical" evidence="13">
    <location>
        <begin position="278"/>
        <end position="302"/>
    </location>
</feature>
<evidence type="ECO:0000313" key="16">
    <source>
        <dbReference type="Proteomes" id="UP001378188"/>
    </source>
</evidence>
<comment type="caution">
    <text evidence="15">The sequence shown here is derived from an EMBL/GenBank/DDBJ whole genome shotgun (WGS) entry which is preliminary data.</text>
</comment>
<dbReference type="EMBL" id="JAZHOF010000005">
    <property type="protein sequence ID" value="MEJ8572609.1"/>
    <property type="molecule type" value="Genomic_DNA"/>
</dbReference>
<dbReference type="SUPFAM" id="SSF47384">
    <property type="entry name" value="Homodimeric domain of signal transducing histidine kinase"/>
    <property type="match status" value="1"/>
</dbReference>
<dbReference type="RefSeq" id="WP_340330306.1">
    <property type="nucleotide sequence ID" value="NZ_JAZHOF010000005.1"/>
</dbReference>
<comment type="subcellular location">
    <subcellularLocation>
        <location evidence="2">Membrane</location>
        <topology evidence="2">Multi-pass membrane protein</topology>
    </subcellularLocation>
</comment>
<evidence type="ECO:0000256" key="12">
    <source>
        <dbReference type="SAM" id="Coils"/>
    </source>
</evidence>
<dbReference type="InterPro" id="IPR003661">
    <property type="entry name" value="HisK_dim/P_dom"/>
</dbReference>
<feature type="transmembrane region" description="Helical" evidence="13">
    <location>
        <begin position="188"/>
        <end position="214"/>
    </location>
</feature>
<dbReference type="Gene3D" id="1.10.287.130">
    <property type="match status" value="1"/>
</dbReference>
<keyword evidence="16" id="KW-1185">Reference proteome</keyword>
<dbReference type="SUPFAM" id="SSF55874">
    <property type="entry name" value="ATPase domain of HSP90 chaperone/DNA topoisomerase II/histidine kinase"/>
    <property type="match status" value="1"/>
</dbReference>
<dbReference type="InterPro" id="IPR001734">
    <property type="entry name" value="Na/solute_symporter"/>
</dbReference>
<protein>
    <recommendedName>
        <fullName evidence="4">histidine kinase</fullName>
        <ecNumber evidence="4">2.7.13.3</ecNumber>
    </recommendedName>
</protein>
<feature type="transmembrane region" description="Helical" evidence="13">
    <location>
        <begin position="240"/>
        <end position="258"/>
    </location>
</feature>
<dbReference type="SMART" id="SM00387">
    <property type="entry name" value="HATPase_c"/>
    <property type="match status" value="1"/>
</dbReference>
<feature type="transmembrane region" description="Helical" evidence="13">
    <location>
        <begin position="71"/>
        <end position="88"/>
    </location>
</feature>
<dbReference type="CDD" id="cd00075">
    <property type="entry name" value="HATPase"/>
    <property type="match status" value="1"/>
</dbReference>
<evidence type="ECO:0000256" key="2">
    <source>
        <dbReference type="ARBA" id="ARBA00004141"/>
    </source>
</evidence>
<sequence length="894" mass="96264">MLSANLILVVSVSYVALLFVVAFVVDRRAQRGRIGWLQSPLVYTLSISIYCTSWTFYGAVGSAARSGLEFATIYLGPTLVFVGWWWLLRKLVRIGRVHRITSIADLISSRFGKSPTLAVFVTLIAVIATTPYIALQLQSVTLSFRVITGDTDGTSEGMTAFWVAAGMALFTILFGTRNVTANERHHGVVAAIAVEALVKLFALIAVGLFAIYGISEGLSDVFTRVSPELLHASDVFDSRWVALTFLSATAIICLPRQFQVTVVENIDEKHLATASWMFPLYLVLISIFVLPIAVAGLAHLPAGSNPDMFVLTLPLSAGEGGLATFAFIGGFSSATSMVIVAAIALSTMVSNHIVMPVALKTSHSGHYTSGDVRRLLLISRRVSIAAILFLGFLYFRLTDGSDGLASIGLIAFAGIAQVLPGVVGGVTWRGATRYGALSGVVAGFAIWAYMLLVPSFRTEFAAISFFVEAGPWGLAALRPQAFLGIDIPDPLVHALFWSLAVNVTLFIAVSLATRPTPLERLQGALFVDVFRTRAGEPPGVIHRAAPAEDLFVLAQRILGSEPARIFFEDFARAQGIRAGLPVVDDAFIARLERELGGTVGAASAHAMVSQIAGGGTISLTELMNIADETAQILEYSQQLAEKSAELESTARQLREANAKLQKLAAQKDDFLSQVSHELRTPMTSLRSFSEILLETPDVTSEQAQRFLAIINLECLRLTTLLDEILDLSFLESGKVDWKLVPVDPEAALNRALESISVLAARNGVRIEAGEREADVTVMADFGRLTQVFLNILNNSVKYNTSRAPVIEVRSTCRDGDYVVSIGDNGPGIAETDNETIFSKFGRGSGRQEAGSSGLGLPISREILRKFNGDVLLRTDAGPGAHFEIRIPATSRLAA</sequence>
<evidence type="ECO:0000256" key="1">
    <source>
        <dbReference type="ARBA" id="ARBA00000085"/>
    </source>
</evidence>
<comment type="similarity">
    <text evidence="3">Belongs to the sodium:solute symporter (SSF) (TC 2.A.21) family.</text>
</comment>
<evidence type="ECO:0000256" key="5">
    <source>
        <dbReference type="ARBA" id="ARBA00022553"/>
    </source>
</evidence>
<dbReference type="PANTHER" id="PTHR43711:SF1">
    <property type="entry name" value="HISTIDINE KINASE 1"/>
    <property type="match status" value="1"/>
</dbReference>
<dbReference type="SMART" id="SM00388">
    <property type="entry name" value="HisKA"/>
    <property type="match status" value="1"/>
</dbReference>
<dbReference type="InterPro" id="IPR004358">
    <property type="entry name" value="Sig_transdc_His_kin-like_C"/>
</dbReference>
<dbReference type="PROSITE" id="PS50283">
    <property type="entry name" value="NA_SOLUT_SYMP_3"/>
    <property type="match status" value="1"/>
</dbReference>
<keyword evidence="8 15" id="KW-0418">Kinase</keyword>
<dbReference type="InterPro" id="IPR036890">
    <property type="entry name" value="HATPase_C_sf"/>
</dbReference>
<dbReference type="Gene3D" id="1.20.1730.10">
    <property type="entry name" value="Sodium/glucose cotransporter"/>
    <property type="match status" value="1"/>
</dbReference>
<dbReference type="InterPro" id="IPR038377">
    <property type="entry name" value="Na/Glc_symporter_sf"/>
</dbReference>
<reference evidence="15 16" key="1">
    <citation type="submission" date="2024-02" db="EMBL/GenBank/DDBJ databases">
        <title>Genome analysis and characterization of Microbaculum marinisediminis sp. nov., isolated from marine sediment.</title>
        <authorList>
            <person name="Du Z.-J."/>
            <person name="Ye Y.-Q."/>
            <person name="Zhang Z.-R."/>
            <person name="Yuan S.-M."/>
            <person name="Zhang X.-Y."/>
        </authorList>
    </citation>
    <scope>NUCLEOTIDE SEQUENCE [LARGE SCALE GENOMIC DNA]</scope>
    <source>
        <strain evidence="15 16">SDUM1044001</strain>
    </source>
</reference>
<evidence type="ECO:0000256" key="11">
    <source>
        <dbReference type="ARBA" id="ARBA00023136"/>
    </source>
</evidence>
<feature type="transmembrane region" description="Helical" evidence="13">
    <location>
        <begin position="407"/>
        <end position="428"/>
    </location>
</feature>
<dbReference type="InterPro" id="IPR003594">
    <property type="entry name" value="HATPase_dom"/>
</dbReference>
<dbReference type="PANTHER" id="PTHR43711">
    <property type="entry name" value="TWO-COMPONENT HISTIDINE KINASE"/>
    <property type="match status" value="1"/>
</dbReference>
<organism evidence="15 16">
    <name type="scientific">Microbaculum marinum</name>
    <dbReference type="NCBI Taxonomy" id="1764581"/>
    <lineage>
        <taxon>Bacteria</taxon>
        <taxon>Pseudomonadati</taxon>
        <taxon>Pseudomonadota</taxon>
        <taxon>Alphaproteobacteria</taxon>
        <taxon>Hyphomicrobiales</taxon>
        <taxon>Tepidamorphaceae</taxon>
        <taxon>Microbaculum</taxon>
    </lineage>
</organism>
<proteinExistence type="inferred from homology"/>
<evidence type="ECO:0000313" key="15">
    <source>
        <dbReference type="EMBL" id="MEJ8572609.1"/>
    </source>
</evidence>
<dbReference type="CDD" id="cd10322">
    <property type="entry name" value="SLC5sbd"/>
    <property type="match status" value="1"/>
</dbReference>
<dbReference type="InterPro" id="IPR050736">
    <property type="entry name" value="Sensor_HK_Regulatory"/>
</dbReference>
<dbReference type="Pfam" id="PF00512">
    <property type="entry name" value="HisKA"/>
    <property type="match status" value="1"/>
</dbReference>
<dbReference type="PRINTS" id="PR00344">
    <property type="entry name" value="BCTRLSENSOR"/>
</dbReference>
<keyword evidence="9 13" id="KW-1133">Transmembrane helix</keyword>
<evidence type="ECO:0000256" key="10">
    <source>
        <dbReference type="ARBA" id="ARBA00023012"/>
    </source>
</evidence>
<evidence type="ECO:0000256" key="9">
    <source>
        <dbReference type="ARBA" id="ARBA00022989"/>
    </source>
</evidence>
<evidence type="ECO:0000256" key="8">
    <source>
        <dbReference type="ARBA" id="ARBA00022777"/>
    </source>
</evidence>
<dbReference type="FunFam" id="1.10.287.130:FF:000001">
    <property type="entry name" value="Two-component sensor histidine kinase"/>
    <property type="match status" value="1"/>
</dbReference>
<dbReference type="AlphaFoldDB" id="A0AAW9RFS9"/>
<dbReference type="CDD" id="cd00082">
    <property type="entry name" value="HisKA"/>
    <property type="match status" value="1"/>
</dbReference>